<sequence>MRSEQRAGTDLKLRMIGLWDEVRRGSKPQYMSNGNFDYYRVAQEYMKSKFSPELFLAYQITDRFLADIMSRRGNDNLYEVTSVIGSMMLEGEKADGILYSSVQATGEPVVAITPKAIDNYFEHIFVTDVQVSNHLGYEFYQHVTLDKASIDLESGELQWSA</sequence>
<organism evidence="1 2">
    <name type="scientific">Shewanella schlegeliana</name>
    <dbReference type="NCBI Taxonomy" id="190308"/>
    <lineage>
        <taxon>Bacteria</taxon>
        <taxon>Pseudomonadati</taxon>
        <taxon>Pseudomonadota</taxon>
        <taxon>Gammaproteobacteria</taxon>
        <taxon>Alteromonadales</taxon>
        <taxon>Shewanellaceae</taxon>
        <taxon>Shewanella</taxon>
    </lineage>
</organism>
<evidence type="ECO:0000313" key="2">
    <source>
        <dbReference type="Proteomes" id="UP000604898"/>
    </source>
</evidence>
<name>A0ABS1SZ47_9GAMM</name>
<comment type="caution">
    <text evidence="1">The sequence shown here is derived from an EMBL/GenBank/DDBJ whole genome shotgun (WGS) entry which is preliminary data.</text>
</comment>
<protein>
    <submittedName>
        <fullName evidence="1">Uncharacterized protein</fullName>
    </submittedName>
</protein>
<dbReference type="Proteomes" id="UP000604898">
    <property type="component" value="Unassembled WGS sequence"/>
</dbReference>
<proteinExistence type="predicted"/>
<dbReference type="RefSeq" id="WP_202721047.1">
    <property type="nucleotide sequence ID" value="NZ_BPEX01000002.1"/>
</dbReference>
<accession>A0ABS1SZ47</accession>
<dbReference type="EMBL" id="JAESVD010000003">
    <property type="protein sequence ID" value="MBL4912812.1"/>
    <property type="molecule type" value="Genomic_DNA"/>
</dbReference>
<reference evidence="1 2" key="1">
    <citation type="submission" date="2021-01" db="EMBL/GenBank/DDBJ databases">
        <title>Genome sequence of Shewanella schlegeliana JCM 11561.</title>
        <authorList>
            <person name="Zhang H."/>
            <person name="Li C."/>
        </authorList>
    </citation>
    <scope>NUCLEOTIDE SEQUENCE [LARGE SCALE GENOMIC DNA]</scope>
    <source>
        <strain evidence="1 2">JCM 11561</strain>
    </source>
</reference>
<gene>
    <name evidence="1" type="ORF">JMA39_06640</name>
</gene>
<evidence type="ECO:0000313" key="1">
    <source>
        <dbReference type="EMBL" id="MBL4912812.1"/>
    </source>
</evidence>
<keyword evidence="2" id="KW-1185">Reference proteome</keyword>